<evidence type="ECO:0000313" key="3">
    <source>
        <dbReference type="EMBL" id="CAI9763664.1"/>
    </source>
</evidence>
<keyword evidence="1" id="KW-1133">Transmembrane helix</keyword>
<dbReference type="PANTHER" id="PTHR43056">
    <property type="entry name" value="PEPTIDASE S9 PROLYL OLIGOPEPTIDASE"/>
    <property type="match status" value="1"/>
</dbReference>
<proteinExistence type="predicted"/>
<dbReference type="Pfam" id="PF00326">
    <property type="entry name" value="Peptidase_S9"/>
    <property type="match status" value="1"/>
</dbReference>
<protein>
    <recommendedName>
        <fullName evidence="2">Peptidase S9 prolyl oligopeptidase catalytic domain-containing protein</fullName>
    </recommendedName>
</protein>
<accession>A0AAD1Z698</accession>
<organism evidence="3 4">
    <name type="scientific">Fraxinus pennsylvanica</name>
    <dbReference type="NCBI Taxonomy" id="56036"/>
    <lineage>
        <taxon>Eukaryota</taxon>
        <taxon>Viridiplantae</taxon>
        <taxon>Streptophyta</taxon>
        <taxon>Embryophyta</taxon>
        <taxon>Tracheophyta</taxon>
        <taxon>Spermatophyta</taxon>
        <taxon>Magnoliopsida</taxon>
        <taxon>eudicotyledons</taxon>
        <taxon>Gunneridae</taxon>
        <taxon>Pentapetalae</taxon>
        <taxon>asterids</taxon>
        <taxon>lamiids</taxon>
        <taxon>Lamiales</taxon>
        <taxon>Oleaceae</taxon>
        <taxon>Oleeae</taxon>
        <taxon>Fraxinus</taxon>
    </lineage>
</organism>
<sequence length="110" mass="12040">MVFPSSFFQTDMRNQQCLDTHKVALLFLVPVIFVIGYGRDYRDRLLGRWGIVDVNACCSCAKYWLQVDSGKVDGERLCITGGSAGGYTALAALASRETFKAGSSLYSVNA</sequence>
<keyword evidence="1" id="KW-0472">Membrane</keyword>
<evidence type="ECO:0000256" key="1">
    <source>
        <dbReference type="SAM" id="Phobius"/>
    </source>
</evidence>
<reference evidence="3" key="1">
    <citation type="submission" date="2023-05" db="EMBL/GenBank/DDBJ databases">
        <authorList>
            <person name="Huff M."/>
        </authorList>
    </citation>
    <scope>NUCLEOTIDE SEQUENCE</scope>
</reference>
<name>A0AAD1Z698_9LAMI</name>
<dbReference type="Gene3D" id="3.40.50.1820">
    <property type="entry name" value="alpha/beta hydrolase"/>
    <property type="match status" value="1"/>
</dbReference>
<dbReference type="InterPro" id="IPR029058">
    <property type="entry name" value="AB_hydrolase_fold"/>
</dbReference>
<gene>
    <name evidence="3" type="ORF">FPE_LOCUS11094</name>
</gene>
<dbReference type="AlphaFoldDB" id="A0AAD1Z698"/>
<dbReference type="GO" id="GO:0008236">
    <property type="term" value="F:serine-type peptidase activity"/>
    <property type="evidence" value="ECO:0007669"/>
    <property type="project" value="InterPro"/>
</dbReference>
<keyword evidence="1" id="KW-0812">Transmembrane</keyword>
<dbReference type="EMBL" id="OU503041">
    <property type="protein sequence ID" value="CAI9763664.1"/>
    <property type="molecule type" value="Genomic_DNA"/>
</dbReference>
<dbReference type="SUPFAM" id="SSF53474">
    <property type="entry name" value="alpha/beta-Hydrolases"/>
    <property type="match status" value="1"/>
</dbReference>
<keyword evidence="4" id="KW-1185">Reference proteome</keyword>
<feature type="transmembrane region" description="Helical" evidence="1">
    <location>
        <begin position="20"/>
        <end position="38"/>
    </location>
</feature>
<dbReference type="Proteomes" id="UP000834106">
    <property type="component" value="Chromosome 6"/>
</dbReference>
<dbReference type="PANTHER" id="PTHR43056:SF5">
    <property type="entry name" value="PEPTIDASE S9 PROLYL OLIGOPEPTIDASE CATALYTIC DOMAIN-CONTAINING PROTEIN"/>
    <property type="match status" value="1"/>
</dbReference>
<dbReference type="GO" id="GO:0006508">
    <property type="term" value="P:proteolysis"/>
    <property type="evidence" value="ECO:0007669"/>
    <property type="project" value="InterPro"/>
</dbReference>
<evidence type="ECO:0000259" key="2">
    <source>
        <dbReference type="Pfam" id="PF00326"/>
    </source>
</evidence>
<dbReference type="InterPro" id="IPR050585">
    <property type="entry name" value="Xaa-Pro_dipeptidyl-ppase/CocE"/>
</dbReference>
<feature type="domain" description="Peptidase S9 prolyl oligopeptidase catalytic" evidence="2">
    <location>
        <begin position="36"/>
        <end position="107"/>
    </location>
</feature>
<evidence type="ECO:0000313" key="4">
    <source>
        <dbReference type="Proteomes" id="UP000834106"/>
    </source>
</evidence>
<dbReference type="InterPro" id="IPR001375">
    <property type="entry name" value="Peptidase_S9_cat"/>
</dbReference>